<sequence>MRHRVTFIHSKSSEEKVVNTINDTYVSLKEDMDVAREDRFTFPAPEFKNVKSLRLQVNKGYDNSRVTLPFSYPYQIGLHFYVKPLVISSVKEREEFYENSAKLIKDYFGVEPDVQTWIPSLSALYFHVQEPLAMSFKNVEPSLADVNGDWSCLDYHSSDGTSSLKLFYPDAKERTVDVSNTSDFTEVGIFAIDAPSSRDNIILSGARVVMNDEPDQDLVQRTLFHVKPRHRYLEPIDLSYKPNGLHPVISFGDAPEHPVDEDIKNCILYSYYTLEKSIFLDPYQIPPGFDILANYGTKDLELPEYSIKQWGNEVLVEHKDTTSFPFDLTLHTRYQVPDAEQHKHTALDKPVVFYACEALVDPYLLNNSPFDNKRAPGGSFEKFFTDDTIFYHALKHGYFDVDIPRATFDANATNIVTLLSLLLGVSIILYKVFRRVSSQKTPNLKKTE</sequence>
<dbReference type="Pfam" id="PF08320">
    <property type="entry name" value="PIG-X"/>
    <property type="match status" value="1"/>
</dbReference>
<dbReference type="GO" id="GO:1990529">
    <property type="term" value="C:glycosylphosphatidylinositol-mannosyltransferase I complex"/>
    <property type="evidence" value="ECO:0007669"/>
    <property type="project" value="TreeGrafter"/>
</dbReference>
<evidence type="ECO:0000256" key="11">
    <source>
        <dbReference type="RuleBase" id="RU366056"/>
    </source>
</evidence>
<comment type="subcellular location">
    <subcellularLocation>
        <location evidence="11">Endoplasmic reticulum membrane</location>
        <topology evidence="11">Single-pass membrane protein</topology>
    </subcellularLocation>
    <subcellularLocation>
        <location evidence="1">Endoplasmic reticulum membrane</location>
        <topology evidence="1">Single-pass type III membrane protein</topology>
    </subcellularLocation>
</comment>
<proteinExistence type="inferred from homology"/>
<keyword evidence="7 11" id="KW-0256">Endoplasmic reticulum</keyword>
<evidence type="ECO:0000256" key="10">
    <source>
        <dbReference type="ARBA" id="ARBA00023180"/>
    </source>
</evidence>
<keyword evidence="6 11" id="KW-0812">Transmembrane</keyword>
<dbReference type="GO" id="GO:0000030">
    <property type="term" value="F:mannosyltransferase activity"/>
    <property type="evidence" value="ECO:0007669"/>
    <property type="project" value="TreeGrafter"/>
</dbReference>
<evidence type="ECO:0000256" key="5">
    <source>
        <dbReference type="ARBA" id="ARBA00022502"/>
    </source>
</evidence>
<dbReference type="UniPathway" id="UPA00196"/>
<evidence type="ECO:0000313" key="12">
    <source>
        <dbReference type="EMBL" id="PSK36418.1"/>
    </source>
</evidence>
<dbReference type="EMBL" id="PYFQ01000011">
    <property type="protein sequence ID" value="PSK36418.1"/>
    <property type="molecule type" value="Genomic_DNA"/>
</dbReference>
<dbReference type="SMART" id="SM00780">
    <property type="entry name" value="PIG-X"/>
    <property type="match status" value="1"/>
</dbReference>
<keyword evidence="10" id="KW-0325">Glycoprotein</keyword>
<dbReference type="Proteomes" id="UP000241107">
    <property type="component" value="Unassembled WGS sequence"/>
</dbReference>
<dbReference type="OrthoDB" id="5546453at2759"/>
<dbReference type="PANTHER" id="PTHR28533">
    <property type="entry name" value="PROTEIN PBN1"/>
    <property type="match status" value="1"/>
</dbReference>
<dbReference type="InterPro" id="IPR013233">
    <property type="entry name" value="PIG-X/PBN1"/>
</dbReference>
<comment type="caution">
    <text evidence="12">The sequence shown here is derived from an EMBL/GenBank/DDBJ whole genome shotgun (WGS) entry which is preliminary data.</text>
</comment>
<evidence type="ECO:0000313" key="13">
    <source>
        <dbReference type="Proteomes" id="UP000241107"/>
    </source>
</evidence>
<dbReference type="GO" id="GO:0005789">
    <property type="term" value="C:endoplasmic reticulum membrane"/>
    <property type="evidence" value="ECO:0007669"/>
    <property type="project" value="UniProtKB-SubCell"/>
</dbReference>
<dbReference type="RefSeq" id="XP_024712523.1">
    <property type="nucleotide sequence ID" value="XM_024859221.1"/>
</dbReference>
<evidence type="ECO:0000256" key="8">
    <source>
        <dbReference type="ARBA" id="ARBA00022989"/>
    </source>
</evidence>
<dbReference type="AlphaFoldDB" id="A0A2P7YKC7"/>
<evidence type="ECO:0000256" key="9">
    <source>
        <dbReference type="ARBA" id="ARBA00023136"/>
    </source>
</evidence>
<dbReference type="InterPro" id="IPR042322">
    <property type="entry name" value="Pbn1"/>
</dbReference>
<evidence type="ECO:0000256" key="1">
    <source>
        <dbReference type="ARBA" id="ARBA00004643"/>
    </source>
</evidence>
<accession>A0A2P7YKC7</accession>
<feature type="transmembrane region" description="Helical" evidence="11">
    <location>
        <begin position="415"/>
        <end position="433"/>
    </location>
</feature>
<evidence type="ECO:0000256" key="4">
    <source>
        <dbReference type="ARBA" id="ARBA00020410"/>
    </source>
</evidence>
<comment type="similarity">
    <text evidence="3 11">Belongs to the PIGX family.</text>
</comment>
<name>A0A2P7YKC7_9ASCO</name>
<dbReference type="GO" id="GO:0006506">
    <property type="term" value="P:GPI anchor biosynthetic process"/>
    <property type="evidence" value="ECO:0007669"/>
    <property type="project" value="UniProtKB-UniPathway"/>
</dbReference>
<keyword evidence="9 11" id="KW-0472">Membrane</keyword>
<keyword evidence="8 11" id="KW-1133">Transmembrane helix</keyword>
<keyword evidence="5 11" id="KW-0337">GPI-anchor biosynthesis</keyword>
<gene>
    <name evidence="12" type="ORF">C7M61_003888</name>
</gene>
<comment type="function">
    <text evidence="11">Required for proper folding and/or the stability of a subset of proteins in the endoplasmic reticulum. Component of glycosylphosphatidylinositol-mannosyltransferase 1 which transfers the first of the 4 mannoses in the GPI-anchor precursors during GPI-anchor biosynthesis. Probably acts by stabilizing the mannosyltransferase GPI14.</text>
</comment>
<dbReference type="PANTHER" id="PTHR28533:SF1">
    <property type="entry name" value="PROTEIN PBN1"/>
    <property type="match status" value="1"/>
</dbReference>
<evidence type="ECO:0000256" key="7">
    <source>
        <dbReference type="ARBA" id="ARBA00022824"/>
    </source>
</evidence>
<dbReference type="STRING" id="418784.A0A2P7YKC7"/>
<dbReference type="VEuPathDB" id="FungiDB:C7M61_003888"/>
<organism evidence="12 13">
    <name type="scientific">Candidozyma pseudohaemuli</name>
    <dbReference type="NCBI Taxonomy" id="418784"/>
    <lineage>
        <taxon>Eukaryota</taxon>
        <taxon>Fungi</taxon>
        <taxon>Dikarya</taxon>
        <taxon>Ascomycota</taxon>
        <taxon>Saccharomycotina</taxon>
        <taxon>Pichiomycetes</taxon>
        <taxon>Metschnikowiaceae</taxon>
        <taxon>Candidozyma</taxon>
    </lineage>
</organism>
<keyword evidence="13" id="KW-1185">Reference proteome</keyword>
<evidence type="ECO:0000256" key="6">
    <source>
        <dbReference type="ARBA" id="ARBA00022692"/>
    </source>
</evidence>
<dbReference type="GeneID" id="36567276"/>
<reference evidence="12 13" key="1">
    <citation type="submission" date="2018-03" db="EMBL/GenBank/DDBJ databases">
        <title>Candida pseudohaemulonii genome assembly and annotation.</title>
        <authorList>
            <person name="Munoz J.F."/>
            <person name="Gade L.G."/>
            <person name="Chow N.A."/>
            <person name="Litvintseva A.P."/>
            <person name="Loparev V.N."/>
            <person name="Cuomo C.A."/>
        </authorList>
    </citation>
    <scope>NUCLEOTIDE SEQUENCE [LARGE SCALE GENOMIC DNA]</scope>
    <source>
        <strain evidence="12 13">B12108</strain>
    </source>
</reference>
<comment type="pathway">
    <text evidence="2 11">Glycolipid biosynthesis; glycosylphosphatidylinositol-anchor biosynthesis.</text>
</comment>
<evidence type="ECO:0000256" key="2">
    <source>
        <dbReference type="ARBA" id="ARBA00004687"/>
    </source>
</evidence>
<protein>
    <recommendedName>
        <fullName evidence="4 11">Protein PBN1</fullName>
    </recommendedName>
</protein>
<evidence type="ECO:0000256" key="3">
    <source>
        <dbReference type="ARBA" id="ARBA00010345"/>
    </source>
</evidence>